<keyword evidence="4" id="KW-1003">Cell membrane</keyword>
<feature type="transmembrane region" description="Helical" evidence="8">
    <location>
        <begin position="227"/>
        <end position="249"/>
    </location>
</feature>
<evidence type="ECO:0000256" key="2">
    <source>
        <dbReference type="ARBA" id="ARBA00009773"/>
    </source>
</evidence>
<dbReference type="PANTHER" id="PTHR21716:SF53">
    <property type="entry name" value="PERMEASE PERM-RELATED"/>
    <property type="match status" value="1"/>
</dbReference>
<evidence type="ECO:0000313" key="9">
    <source>
        <dbReference type="EMBL" id="KAA5543528.1"/>
    </source>
</evidence>
<evidence type="ECO:0000256" key="5">
    <source>
        <dbReference type="ARBA" id="ARBA00022692"/>
    </source>
</evidence>
<dbReference type="AlphaFoldDB" id="A0A5M6D7J9"/>
<organism evidence="9 10">
    <name type="scientific">Adhaeribacter rhizoryzae</name>
    <dbReference type="NCBI Taxonomy" id="2607907"/>
    <lineage>
        <taxon>Bacteria</taxon>
        <taxon>Pseudomonadati</taxon>
        <taxon>Bacteroidota</taxon>
        <taxon>Cytophagia</taxon>
        <taxon>Cytophagales</taxon>
        <taxon>Hymenobacteraceae</taxon>
        <taxon>Adhaeribacter</taxon>
    </lineage>
</organism>
<keyword evidence="5 8" id="KW-0812">Transmembrane</keyword>
<comment type="similarity">
    <text evidence="2">Belongs to the autoinducer-2 exporter (AI-2E) (TC 2.A.86) family.</text>
</comment>
<reference evidence="9 10" key="1">
    <citation type="submission" date="2019-09" db="EMBL/GenBank/DDBJ databases">
        <title>Genome sequence and assembly of Adhaeribacter sp.</title>
        <authorList>
            <person name="Chhetri G."/>
        </authorList>
    </citation>
    <scope>NUCLEOTIDE SEQUENCE [LARGE SCALE GENOMIC DNA]</scope>
    <source>
        <strain evidence="9 10">DK36</strain>
    </source>
</reference>
<feature type="transmembrane region" description="Helical" evidence="8">
    <location>
        <begin position="29"/>
        <end position="46"/>
    </location>
</feature>
<dbReference type="EMBL" id="VWSF01000013">
    <property type="protein sequence ID" value="KAA5543528.1"/>
    <property type="molecule type" value="Genomic_DNA"/>
</dbReference>
<keyword evidence="6 8" id="KW-1133">Transmembrane helix</keyword>
<dbReference type="Proteomes" id="UP000323426">
    <property type="component" value="Unassembled WGS sequence"/>
</dbReference>
<protein>
    <submittedName>
        <fullName evidence="9">AI-2E family transporter</fullName>
    </submittedName>
</protein>
<feature type="transmembrane region" description="Helical" evidence="8">
    <location>
        <begin position="200"/>
        <end position="221"/>
    </location>
</feature>
<evidence type="ECO:0000313" key="10">
    <source>
        <dbReference type="Proteomes" id="UP000323426"/>
    </source>
</evidence>
<accession>A0A5M6D7J9</accession>
<comment type="subcellular location">
    <subcellularLocation>
        <location evidence="1">Cell membrane</location>
        <topology evidence="1">Multi-pass membrane protein</topology>
    </subcellularLocation>
</comment>
<evidence type="ECO:0000256" key="3">
    <source>
        <dbReference type="ARBA" id="ARBA00022448"/>
    </source>
</evidence>
<evidence type="ECO:0000256" key="7">
    <source>
        <dbReference type="ARBA" id="ARBA00023136"/>
    </source>
</evidence>
<comment type="caution">
    <text evidence="9">The sequence shown here is derived from an EMBL/GenBank/DDBJ whole genome shotgun (WGS) entry which is preliminary data.</text>
</comment>
<feature type="transmembrane region" description="Helical" evidence="8">
    <location>
        <begin position="296"/>
        <end position="324"/>
    </location>
</feature>
<evidence type="ECO:0000256" key="1">
    <source>
        <dbReference type="ARBA" id="ARBA00004651"/>
    </source>
</evidence>
<feature type="transmembrane region" description="Helical" evidence="8">
    <location>
        <begin position="58"/>
        <end position="81"/>
    </location>
</feature>
<keyword evidence="7 8" id="KW-0472">Membrane</keyword>
<evidence type="ECO:0000256" key="4">
    <source>
        <dbReference type="ARBA" id="ARBA00022475"/>
    </source>
</evidence>
<dbReference type="PANTHER" id="PTHR21716">
    <property type="entry name" value="TRANSMEMBRANE PROTEIN"/>
    <property type="match status" value="1"/>
</dbReference>
<gene>
    <name evidence="9" type="ORF">F0145_16560</name>
</gene>
<evidence type="ECO:0000256" key="6">
    <source>
        <dbReference type="ARBA" id="ARBA00022989"/>
    </source>
</evidence>
<sequence length="361" mass="40584">MRSISIYRANAVVLFGILVFYALYHARVFLIPLFFAILLAMLMVPISRKLESWGINRILATLICILIFLLFIAGIFGIIAAQAVSLSEDLPQIQQKFQQMVDWVQRWIEGQFGVTPQRQIQIMKTQVGKFLSSPGKYVSTTLSGFMGIVTGFVLVLLYFFFLMWKREKYEEFFLKLVVKENEPTVRKELQEINQVASQYLIGRLISMLFLAVFYGIGFTVVGLKNGLLLSLIAVIPTIIPYIGSIIGGFFPLMMALVTGSPGTFLPVVIILVLAQVLDNNIIEPIVEGQSLDISPIFTIVAIVIGELTWGLAGVILFVPLFAVLKIICDHVPSLHPYAFLLNNETEEPAWVEKIKGWFKKK</sequence>
<keyword evidence="10" id="KW-1185">Reference proteome</keyword>
<dbReference type="InterPro" id="IPR002549">
    <property type="entry name" value="AI-2E-like"/>
</dbReference>
<name>A0A5M6D7J9_9BACT</name>
<dbReference type="Pfam" id="PF01594">
    <property type="entry name" value="AI-2E_transport"/>
    <property type="match status" value="1"/>
</dbReference>
<proteinExistence type="inferred from homology"/>
<dbReference type="GO" id="GO:0005886">
    <property type="term" value="C:plasma membrane"/>
    <property type="evidence" value="ECO:0007669"/>
    <property type="project" value="UniProtKB-SubCell"/>
</dbReference>
<dbReference type="RefSeq" id="WP_150089939.1">
    <property type="nucleotide sequence ID" value="NZ_VWSF01000013.1"/>
</dbReference>
<feature type="transmembrane region" description="Helical" evidence="8">
    <location>
        <begin position="256"/>
        <end position="276"/>
    </location>
</feature>
<keyword evidence="3" id="KW-0813">Transport</keyword>
<feature type="transmembrane region" description="Helical" evidence="8">
    <location>
        <begin position="7"/>
        <end position="23"/>
    </location>
</feature>
<evidence type="ECO:0000256" key="8">
    <source>
        <dbReference type="SAM" id="Phobius"/>
    </source>
</evidence>
<feature type="transmembrane region" description="Helical" evidence="8">
    <location>
        <begin position="142"/>
        <end position="164"/>
    </location>
</feature>